<dbReference type="Pfam" id="PF14520">
    <property type="entry name" value="HHH_5"/>
    <property type="match status" value="1"/>
</dbReference>
<gene>
    <name evidence="5" type="ORF">GBAR_LOCUS29081</name>
</gene>
<dbReference type="SUPFAM" id="SSF47781">
    <property type="entry name" value="RuvA domain 2-like"/>
    <property type="match status" value="1"/>
</dbReference>
<comment type="caution">
    <text evidence="5">The sequence shown here is derived from an EMBL/GenBank/DDBJ whole genome shotgun (WGS) entry which is preliminary data.</text>
</comment>
<evidence type="ECO:0000313" key="6">
    <source>
        <dbReference type="Proteomes" id="UP001174909"/>
    </source>
</evidence>
<dbReference type="InterPro" id="IPR003583">
    <property type="entry name" value="Hlx-hairpin-Hlx_DNA-bd_motif"/>
</dbReference>
<dbReference type="HAMAP" id="MF_00203">
    <property type="entry name" value="UvrC"/>
    <property type="match status" value="1"/>
</dbReference>
<organism evidence="5 6">
    <name type="scientific">Geodia barretti</name>
    <name type="common">Barrett's horny sponge</name>
    <dbReference type="NCBI Taxonomy" id="519541"/>
    <lineage>
        <taxon>Eukaryota</taxon>
        <taxon>Metazoa</taxon>
        <taxon>Porifera</taxon>
        <taxon>Demospongiae</taxon>
        <taxon>Heteroscleromorpha</taxon>
        <taxon>Tetractinellida</taxon>
        <taxon>Astrophorina</taxon>
        <taxon>Geodiidae</taxon>
        <taxon>Geodia</taxon>
    </lineage>
</organism>
<dbReference type="GO" id="GO:0006289">
    <property type="term" value="P:nucleotide-excision repair"/>
    <property type="evidence" value="ECO:0007669"/>
    <property type="project" value="InterPro"/>
</dbReference>
<accession>A0AA35TRP4</accession>
<sequence length="642" mass="70784">GRADRAADHDRHGRRRGACRPGSLARARSRGAARGAEDHAGERGRLLHARPPRKAALCGQGQEPEEAGRDLRQRPHAARPPATHDRGHGIGRGDHDGGRVEALLLESNMIKRLKPHYNILLRDDKSFPYILLRRGHRWPQISKYRGAKSGQGDYFGPFASAGAVDLTINALQRAFPLRSCSDSVLESRTRPCLQHQIKRCTAPCVGRIGKADYDVLVEEARAFLAGRSRQVQRRLTDRMTAASDALEFETAAAYRDRIKALAHIQMRQGINLPSMGDADVVAIHDEAGQACVQVFFFRSGQNYGNRAFFPRHGADDTPEAILRAFIGQFYSGREAPPLVLVNRSLEEAPLLAEALTLKAGRRVKLHRPLRGAKRKLLEDAERNAREALARRLGESTAQRRLLESLAQRFELEGAPDRVEVYDNSHISGTDAVGSMIVAGPEGYIKSAYRKFTIRSTAACDPATPGDDYAMMREVLTRRFSRLIKEDPGRSGESWPDLVLIDGGAGQLGEARRVFADLGIADLAVAAIAKGPERNAGRERVFLPDRPPVALGARDPLLYFLQRLRDEAHRFAIGTHRAKRAKARVRSALDEIPGVGPRRKKALLHRFGSARGVSQAGLADLETVDGISSAVARAIHDHFRADR</sequence>
<dbReference type="EMBL" id="CASHTH010004073">
    <property type="protein sequence ID" value="CAI8053175.1"/>
    <property type="molecule type" value="Genomic_DNA"/>
</dbReference>
<keyword evidence="1" id="KW-0742">SOS response</keyword>
<dbReference type="InterPro" id="IPR035901">
    <property type="entry name" value="GIY-YIG_endonuc_sf"/>
</dbReference>
<dbReference type="AlphaFoldDB" id="A0AA35TRP4"/>
<evidence type="ECO:0000259" key="4">
    <source>
        <dbReference type="PROSITE" id="PS50165"/>
    </source>
</evidence>
<dbReference type="Pfam" id="PF02151">
    <property type="entry name" value="UVR"/>
    <property type="match status" value="1"/>
</dbReference>
<dbReference type="Gene3D" id="4.10.860.10">
    <property type="entry name" value="UVR domain"/>
    <property type="match status" value="1"/>
</dbReference>
<dbReference type="InterPro" id="IPR004791">
    <property type="entry name" value="UvrC"/>
</dbReference>
<reference evidence="5" key="1">
    <citation type="submission" date="2023-03" db="EMBL/GenBank/DDBJ databases">
        <authorList>
            <person name="Steffen K."/>
            <person name="Cardenas P."/>
        </authorList>
    </citation>
    <scope>NUCLEOTIDE SEQUENCE</scope>
</reference>
<dbReference type="FunFam" id="3.30.420.340:FF:000001">
    <property type="entry name" value="UvrABC system protein C"/>
    <property type="match status" value="1"/>
</dbReference>
<evidence type="ECO:0000259" key="3">
    <source>
        <dbReference type="PROSITE" id="PS50151"/>
    </source>
</evidence>
<feature type="region of interest" description="Disordered" evidence="2">
    <location>
        <begin position="1"/>
        <end position="95"/>
    </location>
</feature>
<dbReference type="InterPro" id="IPR001943">
    <property type="entry name" value="UVR_dom"/>
</dbReference>
<dbReference type="Gene3D" id="3.30.420.340">
    <property type="entry name" value="UvrC, RNAse H endonuclease domain"/>
    <property type="match status" value="1"/>
</dbReference>
<feature type="domain" description="UVR" evidence="3">
    <location>
        <begin position="229"/>
        <end position="264"/>
    </location>
</feature>
<dbReference type="SUPFAM" id="SSF46600">
    <property type="entry name" value="C-terminal UvrC-binding domain of UvrB"/>
    <property type="match status" value="1"/>
</dbReference>
<dbReference type="GO" id="GO:0003677">
    <property type="term" value="F:DNA binding"/>
    <property type="evidence" value="ECO:0007669"/>
    <property type="project" value="InterPro"/>
</dbReference>
<dbReference type="PROSITE" id="PS50151">
    <property type="entry name" value="UVR"/>
    <property type="match status" value="1"/>
</dbReference>
<dbReference type="Gene3D" id="3.40.1440.10">
    <property type="entry name" value="GIY-YIG endonuclease"/>
    <property type="match status" value="1"/>
</dbReference>
<dbReference type="Gene3D" id="1.10.150.20">
    <property type="entry name" value="5' to 3' exonuclease, C-terminal subdomain"/>
    <property type="match status" value="1"/>
</dbReference>
<dbReference type="InterPro" id="IPR038476">
    <property type="entry name" value="UvrC_RNase_H_dom_sf"/>
</dbReference>
<feature type="compositionally biased region" description="Basic and acidic residues" evidence="2">
    <location>
        <begin position="35"/>
        <end position="45"/>
    </location>
</feature>
<dbReference type="GO" id="GO:0009381">
    <property type="term" value="F:excinuclease ABC activity"/>
    <property type="evidence" value="ECO:0007669"/>
    <property type="project" value="InterPro"/>
</dbReference>
<name>A0AA35TRP4_GEOBA</name>
<protein>
    <submittedName>
        <fullName evidence="5">UvrABC system protein C</fullName>
    </submittedName>
</protein>
<dbReference type="InterPro" id="IPR001162">
    <property type="entry name" value="UvrC_RNase_H_dom"/>
</dbReference>
<dbReference type="PANTHER" id="PTHR30562:SF1">
    <property type="entry name" value="UVRABC SYSTEM PROTEIN C"/>
    <property type="match status" value="1"/>
</dbReference>
<dbReference type="Pfam" id="PF08459">
    <property type="entry name" value="UvrC_RNaseH_dom"/>
    <property type="match status" value="1"/>
</dbReference>
<evidence type="ECO:0000313" key="5">
    <source>
        <dbReference type="EMBL" id="CAI8053175.1"/>
    </source>
</evidence>
<feature type="non-terminal residue" evidence="5">
    <location>
        <position position="1"/>
    </location>
</feature>
<feature type="compositionally biased region" description="Basic and acidic residues" evidence="2">
    <location>
        <begin position="1"/>
        <end position="11"/>
    </location>
</feature>
<dbReference type="GO" id="GO:0009380">
    <property type="term" value="C:excinuclease repair complex"/>
    <property type="evidence" value="ECO:0007669"/>
    <property type="project" value="InterPro"/>
</dbReference>
<dbReference type="SMART" id="SM00278">
    <property type="entry name" value="HhH1"/>
    <property type="match status" value="2"/>
</dbReference>
<dbReference type="NCBIfam" id="TIGR00194">
    <property type="entry name" value="uvrC"/>
    <property type="match status" value="1"/>
</dbReference>
<dbReference type="InterPro" id="IPR036876">
    <property type="entry name" value="UVR_dom_sf"/>
</dbReference>
<feature type="compositionally biased region" description="Low complexity" evidence="2">
    <location>
        <begin position="20"/>
        <end position="34"/>
    </location>
</feature>
<evidence type="ECO:0000256" key="2">
    <source>
        <dbReference type="SAM" id="MobiDB-lite"/>
    </source>
</evidence>
<dbReference type="Proteomes" id="UP001174909">
    <property type="component" value="Unassembled WGS sequence"/>
</dbReference>
<evidence type="ECO:0000256" key="1">
    <source>
        <dbReference type="ARBA" id="ARBA00023236"/>
    </source>
</evidence>
<keyword evidence="6" id="KW-1185">Reference proteome</keyword>
<feature type="domain" description="UvrC family homology region profile" evidence="4">
    <location>
        <begin position="280"/>
        <end position="514"/>
    </location>
</feature>
<dbReference type="PANTHER" id="PTHR30562">
    <property type="entry name" value="UVRC/OXIDOREDUCTASE"/>
    <property type="match status" value="1"/>
</dbReference>
<dbReference type="InterPro" id="IPR050066">
    <property type="entry name" value="UvrABC_protein_C"/>
</dbReference>
<proteinExistence type="inferred from homology"/>
<dbReference type="PROSITE" id="PS50165">
    <property type="entry name" value="UVRC"/>
    <property type="match status" value="1"/>
</dbReference>
<feature type="compositionally biased region" description="Basic and acidic residues" evidence="2">
    <location>
        <begin position="82"/>
        <end position="95"/>
    </location>
</feature>
<dbReference type="Pfam" id="PF22920">
    <property type="entry name" value="UvrC_RNaseH"/>
    <property type="match status" value="1"/>
</dbReference>
<keyword evidence="1" id="KW-0227">DNA damage</keyword>
<dbReference type="InterPro" id="IPR010994">
    <property type="entry name" value="RuvA_2-like"/>
</dbReference>